<reference evidence="2 3" key="1">
    <citation type="submission" date="2023-11" db="EMBL/GenBank/DDBJ databases">
        <authorList>
            <person name="Okamura Y."/>
        </authorList>
    </citation>
    <scope>NUCLEOTIDE SEQUENCE [LARGE SCALE GENOMIC DNA]</scope>
</reference>
<gene>
    <name evidence="2" type="ORF">LNINA_LOCUS9445</name>
</gene>
<accession>A0AAV1JND7</accession>
<protein>
    <submittedName>
        <fullName evidence="2">Uncharacterized protein</fullName>
    </submittedName>
</protein>
<keyword evidence="3" id="KW-1185">Reference proteome</keyword>
<feature type="compositionally biased region" description="Polar residues" evidence="1">
    <location>
        <begin position="10"/>
        <end position="19"/>
    </location>
</feature>
<sequence length="87" mass="9698">MKKKAIEALQTESTNNTPPVQKVDKVVEPRRYNSSPPAPHRRPSQRIQYFGAPVYSGSEDACSPALHPPAGDAAQKKGPNVRFLDWW</sequence>
<feature type="compositionally biased region" description="Basic and acidic residues" evidence="1">
    <location>
        <begin position="22"/>
        <end position="31"/>
    </location>
</feature>
<evidence type="ECO:0000313" key="2">
    <source>
        <dbReference type="EMBL" id="CAK1550208.1"/>
    </source>
</evidence>
<dbReference type="AlphaFoldDB" id="A0AAV1JND7"/>
<dbReference type="EMBL" id="CAVLEF010000080">
    <property type="protein sequence ID" value="CAK1550208.1"/>
    <property type="molecule type" value="Genomic_DNA"/>
</dbReference>
<comment type="caution">
    <text evidence="2">The sequence shown here is derived from an EMBL/GenBank/DDBJ whole genome shotgun (WGS) entry which is preliminary data.</text>
</comment>
<organism evidence="2 3">
    <name type="scientific">Leptosia nina</name>
    <dbReference type="NCBI Taxonomy" id="320188"/>
    <lineage>
        <taxon>Eukaryota</taxon>
        <taxon>Metazoa</taxon>
        <taxon>Ecdysozoa</taxon>
        <taxon>Arthropoda</taxon>
        <taxon>Hexapoda</taxon>
        <taxon>Insecta</taxon>
        <taxon>Pterygota</taxon>
        <taxon>Neoptera</taxon>
        <taxon>Endopterygota</taxon>
        <taxon>Lepidoptera</taxon>
        <taxon>Glossata</taxon>
        <taxon>Ditrysia</taxon>
        <taxon>Papilionoidea</taxon>
        <taxon>Pieridae</taxon>
        <taxon>Pierinae</taxon>
        <taxon>Leptosia</taxon>
    </lineage>
</organism>
<proteinExistence type="predicted"/>
<feature type="region of interest" description="Disordered" evidence="1">
    <location>
        <begin position="1"/>
        <end position="46"/>
    </location>
</feature>
<dbReference type="Proteomes" id="UP001497472">
    <property type="component" value="Unassembled WGS sequence"/>
</dbReference>
<evidence type="ECO:0000256" key="1">
    <source>
        <dbReference type="SAM" id="MobiDB-lite"/>
    </source>
</evidence>
<name>A0AAV1JND7_9NEOP</name>
<evidence type="ECO:0000313" key="3">
    <source>
        <dbReference type="Proteomes" id="UP001497472"/>
    </source>
</evidence>